<dbReference type="EMBL" id="JARBDR010000813">
    <property type="protein sequence ID" value="KAJ8305970.1"/>
    <property type="molecule type" value="Genomic_DNA"/>
</dbReference>
<keyword evidence="3" id="KW-1185">Reference proteome</keyword>
<gene>
    <name evidence="2" type="ORF">KUTeg_016515</name>
</gene>
<keyword evidence="1" id="KW-1133">Transmembrane helix</keyword>
<reference evidence="2 3" key="1">
    <citation type="submission" date="2022-12" db="EMBL/GenBank/DDBJ databases">
        <title>Chromosome-level genome of Tegillarca granosa.</title>
        <authorList>
            <person name="Kim J."/>
        </authorList>
    </citation>
    <scope>NUCLEOTIDE SEQUENCE [LARGE SCALE GENOMIC DNA]</scope>
    <source>
        <strain evidence="2">Teg-2019</strain>
        <tissue evidence="2">Adductor muscle</tissue>
    </source>
</reference>
<comment type="caution">
    <text evidence="2">The sequence shown here is derived from an EMBL/GenBank/DDBJ whole genome shotgun (WGS) entry which is preliminary data.</text>
</comment>
<feature type="transmembrane region" description="Helical" evidence="1">
    <location>
        <begin position="65"/>
        <end position="83"/>
    </location>
</feature>
<evidence type="ECO:0000313" key="2">
    <source>
        <dbReference type="EMBL" id="KAJ8305970.1"/>
    </source>
</evidence>
<evidence type="ECO:0000256" key="1">
    <source>
        <dbReference type="SAM" id="Phobius"/>
    </source>
</evidence>
<evidence type="ECO:0000313" key="3">
    <source>
        <dbReference type="Proteomes" id="UP001217089"/>
    </source>
</evidence>
<name>A0ABQ9ERC6_TEGGR</name>
<protein>
    <submittedName>
        <fullName evidence="2">Uncharacterized protein</fullName>
    </submittedName>
</protein>
<keyword evidence="1" id="KW-0812">Transmembrane</keyword>
<sequence>MCPIFANQNGLNGTHVFILTTWYILFFMFFITNNFQYLPSDMKIQKYICDFCFTCFFINTYIRNLFYFTLFLYFLIFYISFYYPYTVYYQFTLCIY</sequence>
<organism evidence="2 3">
    <name type="scientific">Tegillarca granosa</name>
    <name type="common">Malaysian cockle</name>
    <name type="synonym">Anadara granosa</name>
    <dbReference type="NCBI Taxonomy" id="220873"/>
    <lineage>
        <taxon>Eukaryota</taxon>
        <taxon>Metazoa</taxon>
        <taxon>Spiralia</taxon>
        <taxon>Lophotrochozoa</taxon>
        <taxon>Mollusca</taxon>
        <taxon>Bivalvia</taxon>
        <taxon>Autobranchia</taxon>
        <taxon>Pteriomorphia</taxon>
        <taxon>Arcoida</taxon>
        <taxon>Arcoidea</taxon>
        <taxon>Arcidae</taxon>
        <taxon>Tegillarca</taxon>
    </lineage>
</organism>
<keyword evidence="1" id="KW-0472">Membrane</keyword>
<proteinExistence type="predicted"/>
<dbReference type="Proteomes" id="UP001217089">
    <property type="component" value="Unassembled WGS sequence"/>
</dbReference>
<accession>A0ABQ9ERC6</accession>
<feature type="transmembrane region" description="Helical" evidence="1">
    <location>
        <begin position="16"/>
        <end position="35"/>
    </location>
</feature>